<dbReference type="InterPro" id="IPR000387">
    <property type="entry name" value="Tyr_Pase_dom"/>
</dbReference>
<organism evidence="4">
    <name type="scientific">viral metagenome</name>
    <dbReference type="NCBI Taxonomy" id="1070528"/>
    <lineage>
        <taxon>unclassified sequences</taxon>
        <taxon>metagenomes</taxon>
        <taxon>organismal metagenomes</taxon>
    </lineage>
</organism>
<dbReference type="GO" id="GO:0043409">
    <property type="term" value="P:negative regulation of MAPK cascade"/>
    <property type="evidence" value="ECO:0007669"/>
    <property type="project" value="TreeGrafter"/>
</dbReference>
<accession>A0A6C0AN31</accession>
<reference evidence="4" key="1">
    <citation type="journal article" date="2020" name="Nature">
        <title>Giant virus diversity and host interactions through global metagenomics.</title>
        <authorList>
            <person name="Schulz F."/>
            <person name="Roux S."/>
            <person name="Paez-Espino D."/>
            <person name="Jungbluth S."/>
            <person name="Walsh D.A."/>
            <person name="Denef V.J."/>
            <person name="McMahon K.D."/>
            <person name="Konstantinidis K.T."/>
            <person name="Eloe-Fadrosh E.A."/>
            <person name="Kyrpides N.C."/>
            <person name="Woyke T."/>
        </authorList>
    </citation>
    <scope>NUCLEOTIDE SEQUENCE</scope>
    <source>
        <strain evidence="4">GVMAG-S-1101161-73</strain>
    </source>
</reference>
<evidence type="ECO:0000313" key="4">
    <source>
        <dbReference type="EMBL" id="QHS81162.1"/>
    </source>
</evidence>
<dbReference type="InterPro" id="IPR029021">
    <property type="entry name" value="Prot-tyrosine_phosphatase-like"/>
</dbReference>
<dbReference type="InterPro" id="IPR000340">
    <property type="entry name" value="Dual-sp_phosphatase_cat-dom"/>
</dbReference>
<protein>
    <recommendedName>
        <fullName evidence="3">Tyrosine specific protein phosphatases domain-containing protein</fullName>
    </recommendedName>
</protein>
<proteinExistence type="predicted"/>
<dbReference type="CDD" id="cd14498">
    <property type="entry name" value="DSP"/>
    <property type="match status" value="1"/>
</dbReference>
<dbReference type="InterPro" id="IPR020422">
    <property type="entry name" value="TYR_PHOSPHATASE_DUAL_dom"/>
</dbReference>
<dbReference type="SUPFAM" id="SSF52799">
    <property type="entry name" value="(Phosphotyrosine protein) phosphatases II"/>
    <property type="match status" value="1"/>
</dbReference>
<evidence type="ECO:0000259" key="3">
    <source>
        <dbReference type="PROSITE" id="PS50056"/>
    </source>
</evidence>
<dbReference type="PANTHER" id="PTHR10159:SF519">
    <property type="entry name" value="DUAL SPECIFICITY PROTEIN PHOSPHATASE MPK3"/>
    <property type="match status" value="1"/>
</dbReference>
<dbReference type="GO" id="GO:0005737">
    <property type="term" value="C:cytoplasm"/>
    <property type="evidence" value="ECO:0007669"/>
    <property type="project" value="TreeGrafter"/>
</dbReference>
<evidence type="ECO:0000256" key="1">
    <source>
        <dbReference type="ARBA" id="ARBA00022801"/>
    </source>
</evidence>
<dbReference type="Gene3D" id="3.90.190.10">
    <property type="entry name" value="Protein tyrosine phosphatase superfamily"/>
    <property type="match status" value="1"/>
</dbReference>
<evidence type="ECO:0000256" key="2">
    <source>
        <dbReference type="ARBA" id="ARBA00022912"/>
    </source>
</evidence>
<feature type="domain" description="Tyrosine specific protein phosphatases" evidence="3">
    <location>
        <begin position="54"/>
        <end position="114"/>
    </location>
</feature>
<name>A0A6C0AN31_9ZZZZ</name>
<sequence>MSEITDQIWLGSYKDAANERFLGERKITHILCCADELPLMVGFPYSSTLEGQKLTDIKEAAELLDIWASDGKKVMVYCSDGLGRSVSAVIEYLITYKQWSYMLAYDHLKLRRNI</sequence>
<keyword evidence="2" id="KW-0904">Protein phosphatase</keyword>
<dbReference type="PANTHER" id="PTHR10159">
    <property type="entry name" value="DUAL SPECIFICITY PROTEIN PHOSPHATASE"/>
    <property type="match status" value="1"/>
</dbReference>
<dbReference type="GO" id="GO:0004721">
    <property type="term" value="F:phosphoprotein phosphatase activity"/>
    <property type="evidence" value="ECO:0007669"/>
    <property type="project" value="UniProtKB-KW"/>
</dbReference>
<dbReference type="EMBL" id="MN740730">
    <property type="protein sequence ID" value="QHS81162.1"/>
    <property type="molecule type" value="Genomic_DNA"/>
</dbReference>
<keyword evidence="1" id="KW-0378">Hydrolase</keyword>
<dbReference type="Pfam" id="PF00782">
    <property type="entry name" value="DSPc"/>
    <property type="match status" value="1"/>
</dbReference>
<dbReference type="AlphaFoldDB" id="A0A6C0AN31"/>
<dbReference type="PROSITE" id="PS50056">
    <property type="entry name" value="TYR_PHOSPHATASE_2"/>
    <property type="match status" value="1"/>
</dbReference>
<dbReference type="SMART" id="SM00195">
    <property type="entry name" value="DSPc"/>
    <property type="match status" value="1"/>
</dbReference>